<feature type="signal peptide" evidence="1">
    <location>
        <begin position="1"/>
        <end position="35"/>
    </location>
</feature>
<evidence type="ECO:0000256" key="1">
    <source>
        <dbReference type="SAM" id="SignalP"/>
    </source>
</evidence>
<keyword evidence="1" id="KW-0732">Signal</keyword>
<keyword evidence="4" id="KW-1185">Reference proteome</keyword>
<dbReference type="Pfam" id="PF04784">
    <property type="entry name" value="DUF547"/>
    <property type="match status" value="1"/>
</dbReference>
<dbReference type="OrthoDB" id="526867at2"/>
<sequence length="322" mass="36752">MSKGSTRPPRRFAVRQQARGFLLCCALLRAWPALADDTFLDQAAERGIVVESAVEVWNQEGAAWPRWNAHDPHSRLRPDYRDWRDFMRDYGEPGHAQGALDFVHVVNRGMGALAKFVYLLEQVPVSSLRRDEQLAYWLNLHNARAVELTAASLRTISEDDETTRELVLGEKWREKSLTVEGEALSLVDIERRIVMRQWPDPRVQYGLYMPAMGAPGVPQTAFTGATVWKRLGERAHDFINSRRATEFYEGQLYVSALYFWDQGLFPNDAAVIAHLRAYADAPLKSRLAKVRKVSATYFNWRINSFNSGYDRHQDRLGGGSPL</sequence>
<accession>A0A1H9BKT6</accession>
<dbReference type="EMBL" id="FOFS01000002">
    <property type="protein sequence ID" value="SEP89576.1"/>
    <property type="molecule type" value="Genomic_DNA"/>
</dbReference>
<dbReference type="Proteomes" id="UP000199233">
    <property type="component" value="Unassembled WGS sequence"/>
</dbReference>
<reference evidence="3 4" key="1">
    <citation type="submission" date="2016-10" db="EMBL/GenBank/DDBJ databases">
        <authorList>
            <person name="de Groot N.N."/>
        </authorList>
    </citation>
    <scope>NUCLEOTIDE SEQUENCE [LARGE SCALE GENOMIC DNA]</scope>
    <source>
        <strain evidence="3 4">DSM 25927</strain>
    </source>
</reference>
<dbReference type="STRING" id="489703.SAMN04488038_102132"/>
<organism evidence="3 4">
    <name type="scientific">Solimonas aquatica</name>
    <dbReference type="NCBI Taxonomy" id="489703"/>
    <lineage>
        <taxon>Bacteria</taxon>
        <taxon>Pseudomonadati</taxon>
        <taxon>Pseudomonadota</taxon>
        <taxon>Gammaproteobacteria</taxon>
        <taxon>Nevskiales</taxon>
        <taxon>Nevskiaceae</taxon>
        <taxon>Solimonas</taxon>
    </lineage>
</organism>
<proteinExistence type="predicted"/>
<feature type="chain" id="PRO_5011680517" description="DUF547 domain-containing protein" evidence="1">
    <location>
        <begin position="36"/>
        <end position="322"/>
    </location>
</feature>
<dbReference type="InterPro" id="IPR006869">
    <property type="entry name" value="DUF547"/>
</dbReference>
<evidence type="ECO:0000259" key="2">
    <source>
        <dbReference type="Pfam" id="PF04784"/>
    </source>
</evidence>
<gene>
    <name evidence="3" type="ORF">SAMN04488038_102132</name>
</gene>
<dbReference type="RefSeq" id="WP_093282007.1">
    <property type="nucleotide sequence ID" value="NZ_FOFS01000002.1"/>
</dbReference>
<evidence type="ECO:0000313" key="4">
    <source>
        <dbReference type="Proteomes" id="UP000199233"/>
    </source>
</evidence>
<protein>
    <recommendedName>
        <fullName evidence="2">DUF547 domain-containing protein</fullName>
    </recommendedName>
</protein>
<feature type="domain" description="DUF547" evidence="2">
    <location>
        <begin position="126"/>
        <end position="239"/>
    </location>
</feature>
<evidence type="ECO:0000313" key="3">
    <source>
        <dbReference type="EMBL" id="SEP89576.1"/>
    </source>
</evidence>
<name>A0A1H9BKT6_9GAMM</name>
<dbReference type="AlphaFoldDB" id="A0A1H9BKT6"/>